<evidence type="ECO:0000313" key="3">
    <source>
        <dbReference type="Proteomes" id="UP000198285"/>
    </source>
</evidence>
<dbReference type="AlphaFoldDB" id="A0ABC8CAG7"/>
<protein>
    <recommendedName>
        <fullName evidence="4">Transposase</fullName>
    </recommendedName>
</protein>
<dbReference type="Proteomes" id="UP000198285">
    <property type="component" value="Chromosome"/>
</dbReference>
<feature type="compositionally biased region" description="Basic and acidic residues" evidence="1">
    <location>
        <begin position="58"/>
        <end position="68"/>
    </location>
</feature>
<feature type="region of interest" description="Disordered" evidence="1">
    <location>
        <begin position="46"/>
        <end position="68"/>
    </location>
</feature>
<gene>
    <name evidence="2" type="ORF">CBI36_04985</name>
</gene>
<evidence type="ECO:0008006" key="4">
    <source>
        <dbReference type="Google" id="ProtNLM"/>
    </source>
</evidence>
<accession>A0ABC8CAG7</accession>
<evidence type="ECO:0000313" key="2">
    <source>
        <dbReference type="EMBL" id="ASL39864.1"/>
    </source>
</evidence>
<reference evidence="2 3" key="1">
    <citation type="submission" date="2017-05" db="EMBL/GenBank/DDBJ databases">
        <title>The gut commensal microbiome of Drosophila is modified by the endosymbiont Wolbachia.</title>
        <authorList>
            <person name="Simhadri R.K."/>
            <person name="Guo R."/>
            <person name="Fast E.M."/>
            <person name="Schultz M.J."/>
            <person name="Vaisman N."/>
            <person name="Slatko B."/>
            <person name="Frydman H.M."/>
        </authorList>
    </citation>
    <scope>NUCLEOTIDE SEQUENCE [LARGE SCALE GENOMIC DNA]</scope>
    <source>
        <strain evidence="3">dm</strain>
    </source>
</reference>
<proteinExistence type="predicted"/>
<name>A0ABC8CAG7_9PROT</name>
<sequence>MHGIREMEKRFSGRGAVPLPVCLFRVDLKQEPGKTRYGLETKIRSDHQARGMTTGMMVRDKWAGQERR</sequence>
<organism evidence="2 3">
    <name type="scientific">Acetobacter oryzifermentans</name>
    <dbReference type="NCBI Taxonomy" id="1633874"/>
    <lineage>
        <taxon>Bacteria</taxon>
        <taxon>Pseudomonadati</taxon>
        <taxon>Pseudomonadota</taxon>
        <taxon>Alphaproteobacteria</taxon>
        <taxon>Acetobacterales</taxon>
        <taxon>Acetobacteraceae</taxon>
        <taxon>Acetobacter</taxon>
    </lineage>
</organism>
<evidence type="ECO:0000256" key="1">
    <source>
        <dbReference type="SAM" id="MobiDB-lite"/>
    </source>
</evidence>
<dbReference type="EMBL" id="CP022374">
    <property type="protein sequence ID" value="ASL39864.1"/>
    <property type="molecule type" value="Genomic_DNA"/>
</dbReference>